<dbReference type="InParanoid" id="A0A1X7VVV8"/>
<proteinExistence type="inferred from homology"/>
<dbReference type="Pfam" id="PF04749">
    <property type="entry name" value="PLAC8"/>
    <property type="match status" value="1"/>
</dbReference>
<dbReference type="OMA" id="ILAGWCC"/>
<reference evidence="3" key="1">
    <citation type="submission" date="2017-05" db="UniProtKB">
        <authorList>
            <consortium name="EnsemblMetazoa"/>
        </authorList>
    </citation>
    <scope>IDENTIFICATION</scope>
</reference>
<protein>
    <submittedName>
        <fullName evidence="3">Uncharacterized protein</fullName>
    </submittedName>
</protein>
<dbReference type="InterPro" id="IPR006461">
    <property type="entry name" value="PLAC_motif_containing"/>
</dbReference>
<comment type="similarity">
    <text evidence="1">Belongs to the cornifelin family.</text>
</comment>
<dbReference type="AlphaFoldDB" id="A0A1X7VVV8"/>
<keyword evidence="2" id="KW-0812">Transmembrane</keyword>
<dbReference type="PANTHER" id="PTHR15907">
    <property type="entry name" value="DUF614 FAMILY PROTEIN-RELATED"/>
    <property type="match status" value="1"/>
</dbReference>
<organism evidence="3">
    <name type="scientific">Amphimedon queenslandica</name>
    <name type="common">Sponge</name>
    <dbReference type="NCBI Taxonomy" id="400682"/>
    <lineage>
        <taxon>Eukaryota</taxon>
        <taxon>Metazoa</taxon>
        <taxon>Porifera</taxon>
        <taxon>Demospongiae</taxon>
        <taxon>Heteroscleromorpha</taxon>
        <taxon>Haplosclerida</taxon>
        <taxon>Niphatidae</taxon>
        <taxon>Amphimedon</taxon>
    </lineage>
</organism>
<name>A0A1X7VVV8_AMPQE</name>
<evidence type="ECO:0000313" key="3">
    <source>
        <dbReference type="EnsemblMetazoa" id="Aqu2.1.43995_001"/>
    </source>
</evidence>
<dbReference type="EnsemblMetazoa" id="Aqu2.1.43995_001">
    <property type="protein sequence ID" value="Aqu2.1.43995_001"/>
    <property type="gene ID" value="Aqu2.1.43995"/>
</dbReference>
<dbReference type="NCBIfam" id="TIGR01571">
    <property type="entry name" value="A_thal_Cys_rich"/>
    <property type="match status" value="1"/>
</dbReference>
<keyword evidence="2" id="KW-0472">Membrane</keyword>
<evidence type="ECO:0000256" key="2">
    <source>
        <dbReference type="SAM" id="Phobius"/>
    </source>
</evidence>
<evidence type="ECO:0000256" key="1">
    <source>
        <dbReference type="ARBA" id="ARBA00009024"/>
    </source>
</evidence>
<keyword evidence="2" id="KW-1133">Transmembrane helix</keyword>
<feature type="transmembrane region" description="Helical" evidence="2">
    <location>
        <begin position="51"/>
        <end position="72"/>
    </location>
</feature>
<accession>A0A1X7VVV8</accession>
<sequence>MADADDGGFKYPLFGCFDDVSVCLYSYFCSCVAVGELAETLGDSKWMHCCLYWTLVQIFNLLGHAGYVVYIVGQVREQRGIEGSLGNDCLLGAFCSWCFLTQVIREVRDDPIEQNILRE</sequence>